<dbReference type="Pfam" id="PF00072">
    <property type="entry name" value="Response_reg"/>
    <property type="match status" value="1"/>
</dbReference>
<dbReference type="Gene3D" id="3.40.50.2300">
    <property type="match status" value="1"/>
</dbReference>
<comment type="caution">
    <text evidence="4">The sequence shown here is derived from an EMBL/GenBank/DDBJ whole genome shotgun (WGS) entry which is preliminary data.</text>
</comment>
<reference evidence="4 5" key="1">
    <citation type="submission" date="2019-12" db="EMBL/GenBank/DDBJ databases">
        <title>Genomic-based taxomic classification of the family Erythrobacteraceae.</title>
        <authorList>
            <person name="Xu L."/>
        </authorList>
    </citation>
    <scope>NUCLEOTIDE SEQUENCE [LARGE SCALE GENOMIC DNA]</scope>
    <source>
        <strain evidence="4 5">KCTC 42006</strain>
    </source>
</reference>
<accession>A0A844Z3R5</accession>
<dbReference type="EMBL" id="WTYZ01000001">
    <property type="protein sequence ID" value="MXO83331.1"/>
    <property type="molecule type" value="Genomic_DNA"/>
</dbReference>
<evidence type="ECO:0000256" key="1">
    <source>
        <dbReference type="ARBA" id="ARBA00022553"/>
    </source>
</evidence>
<dbReference type="InterPro" id="IPR050595">
    <property type="entry name" value="Bact_response_regulator"/>
</dbReference>
<evidence type="ECO:0000313" key="5">
    <source>
        <dbReference type="Proteomes" id="UP000460290"/>
    </source>
</evidence>
<feature type="domain" description="Response regulatory" evidence="3">
    <location>
        <begin position="3"/>
        <end position="119"/>
    </location>
</feature>
<gene>
    <name evidence="4" type="ORF">GRI35_08140</name>
</gene>
<dbReference type="PROSITE" id="PS50110">
    <property type="entry name" value="RESPONSE_REGULATORY"/>
    <property type="match status" value="1"/>
</dbReference>
<feature type="modified residue" description="4-aspartylphosphate" evidence="2">
    <location>
        <position position="52"/>
    </location>
</feature>
<evidence type="ECO:0000259" key="3">
    <source>
        <dbReference type="PROSITE" id="PS50110"/>
    </source>
</evidence>
<dbReference type="OrthoDB" id="9786548at2"/>
<dbReference type="InterPro" id="IPR011006">
    <property type="entry name" value="CheY-like_superfamily"/>
</dbReference>
<dbReference type="GO" id="GO:0000160">
    <property type="term" value="P:phosphorelay signal transduction system"/>
    <property type="evidence" value="ECO:0007669"/>
    <property type="project" value="InterPro"/>
</dbReference>
<organism evidence="4 5">
    <name type="scientific">Pontixanthobacter aestiaquae</name>
    <dbReference type="NCBI Taxonomy" id="1509367"/>
    <lineage>
        <taxon>Bacteria</taxon>
        <taxon>Pseudomonadati</taxon>
        <taxon>Pseudomonadota</taxon>
        <taxon>Alphaproteobacteria</taxon>
        <taxon>Sphingomonadales</taxon>
        <taxon>Erythrobacteraceae</taxon>
        <taxon>Pontixanthobacter</taxon>
    </lineage>
</organism>
<dbReference type="SUPFAM" id="SSF52172">
    <property type="entry name" value="CheY-like"/>
    <property type="match status" value="1"/>
</dbReference>
<dbReference type="PANTHER" id="PTHR44591:SF23">
    <property type="entry name" value="CHEY SUBFAMILY"/>
    <property type="match status" value="1"/>
</dbReference>
<dbReference type="AlphaFoldDB" id="A0A844Z3R5"/>
<sequence>MAHILIADDDEMIAEMASEILINAGHACGWVTDGKKALELLRWRRPDLLLLDQDMPQLSGASVLRAMRTSPKLYDLPVIMFTATTGAKDEEQARYQGAQDYIRKPFDEKFLVWRVNQVLKARAERPKHMELHELMERNAGRFDETIREDNRAV</sequence>
<evidence type="ECO:0000256" key="2">
    <source>
        <dbReference type="PROSITE-ProRule" id="PRU00169"/>
    </source>
</evidence>
<dbReference type="SMART" id="SM00448">
    <property type="entry name" value="REC"/>
    <property type="match status" value="1"/>
</dbReference>
<evidence type="ECO:0000313" key="4">
    <source>
        <dbReference type="EMBL" id="MXO83331.1"/>
    </source>
</evidence>
<dbReference type="Proteomes" id="UP000460290">
    <property type="component" value="Unassembled WGS sequence"/>
</dbReference>
<keyword evidence="1 2" id="KW-0597">Phosphoprotein</keyword>
<proteinExistence type="predicted"/>
<keyword evidence="5" id="KW-1185">Reference proteome</keyword>
<protein>
    <submittedName>
        <fullName evidence="4">Response regulator</fullName>
    </submittedName>
</protein>
<dbReference type="PANTHER" id="PTHR44591">
    <property type="entry name" value="STRESS RESPONSE REGULATOR PROTEIN 1"/>
    <property type="match status" value="1"/>
</dbReference>
<dbReference type="InterPro" id="IPR001789">
    <property type="entry name" value="Sig_transdc_resp-reg_receiver"/>
</dbReference>
<name>A0A844Z3R5_9SPHN</name>